<dbReference type="AlphaFoldDB" id="A0ABC9KB82"/>
<sequence>MLIHVLKGEKPENIAVELPEKLELHTNQEMADALGIDISKLEGKE</sequence>
<reference evidence="1 2" key="1">
    <citation type="submission" date="2015-03" db="EMBL/GenBank/DDBJ databases">
        <authorList>
            <consortium name="Pathogen Informatics"/>
            <person name="Murphy D."/>
        </authorList>
    </citation>
    <scope>NUCLEOTIDE SEQUENCE [LARGE SCALE GENOMIC DNA]</scope>
    <source>
        <strain evidence="1 2">SMRU1414</strain>
    </source>
</reference>
<accession>A0ABC9KB82</accession>
<name>A0ABC9KB82_STREE</name>
<dbReference type="Gene3D" id="3.40.50.2300">
    <property type="match status" value="2"/>
</dbReference>
<protein>
    <submittedName>
        <fullName evidence="1">ABC transporter periplasmic</fullName>
    </submittedName>
</protein>
<evidence type="ECO:0000313" key="1">
    <source>
        <dbReference type="EMBL" id="CNZ96332.1"/>
    </source>
</evidence>
<organism evidence="1 2">
    <name type="scientific">Streptococcus pneumoniae</name>
    <dbReference type="NCBI Taxonomy" id="1313"/>
    <lineage>
        <taxon>Bacteria</taxon>
        <taxon>Bacillati</taxon>
        <taxon>Bacillota</taxon>
        <taxon>Bacilli</taxon>
        <taxon>Lactobacillales</taxon>
        <taxon>Streptococcaceae</taxon>
        <taxon>Streptococcus</taxon>
    </lineage>
</organism>
<comment type="caution">
    <text evidence="1">The sequence shown here is derived from an EMBL/GenBank/DDBJ whole genome shotgun (WGS) entry which is preliminary data.</text>
</comment>
<proteinExistence type="predicted"/>
<evidence type="ECO:0000313" key="2">
    <source>
        <dbReference type="Proteomes" id="UP000042967"/>
    </source>
</evidence>
<dbReference type="Proteomes" id="UP000042967">
    <property type="component" value="Unassembled WGS sequence"/>
</dbReference>
<dbReference type="EMBL" id="CQVU01000002">
    <property type="protein sequence ID" value="CNZ96332.1"/>
    <property type="molecule type" value="Genomic_DNA"/>
</dbReference>
<gene>
    <name evidence="1" type="ORF">ERS020924_00468</name>
</gene>